<feature type="region of interest" description="Disordered" evidence="1">
    <location>
        <begin position="1"/>
        <end position="34"/>
    </location>
</feature>
<protein>
    <submittedName>
        <fullName evidence="2">Uncharacterized protein</fullName>
    </submittedName>
</protein>
<gene>
    <name evidence="2" type="ORF">DET56_101306</name>
</gene>
<evidence type="ECO:0000256" key="1">
    <source>
        <dbReference type="SAM" id="MobiDB-lite"/>
    </source>
</evidence>
<dbReference type="EMBL" id="QGTZ01000001">
    <property type="protein sequence ID" value="PWW45106.1"/>
    <property type="molecule type" value="Genomic_DNA"/>
</dbReference>
<organism evidence="2 3">
    <name type="scientific">Paenibacillus pabuli</name>
    <dbReference type="NCBI Taxonomy" id="1472"/>
    <lineage>
        <taxon>Bacteria</taxon>
        <taxon>Bacillati</taxon>
        <taxon>Bacillota</taxon>
        <taxon>Bacilli</taxon>
        <taxon>Bacillales</taxon>
        <taxon>Paenibacillaceae</taxon>
        <taxon>Paenibacillus</taxon>
    </lineage>
</organism>
<feature type="region of interest" description="Disordered" evidence="1">
    <location>
        <begin position="62"/>
        <end position="125"/>
    </location>
</feature>
<reference evidence="2 3" key="1">
    <citation type="submission" date="2018-05" db="EMBL/GenBank/DDBJ databases">
        <title>Freshwater and sediment microbial communities from various areas in North America, analyzing microbe dynamics in response to fracking.</title>
        <authorList>
            <person name="Lamendella R."/>
        </authorList>
    </citation>
    <scope>NUCLEOTIDE SEQUENCE [LARGE SCALE GENOMIC DNA]</scope>
    <source>
        <strain evidence="2 3">DB-3</strain>
    </source>
</reference>
<feature type="compositionally biased region" description="Basic and acidic residues" evidence="1">
    <location>
        <begin position="1"/>
        <end position="25"/>
    </location>
</feature>
<comment type="caution">
    <text evidence="2">The sequence shown here is derived from an EMBL/GenBank/DDBJ whole genome shotgun (WGS) entry which is preliminary data.</text>
</comment>
<accession>A0A855Y1A2</accession>
<dbReference type="Proteomes" id="UP000247078">
    <property type="component" value="Unassembled WGS sequence"/>
</dbReference>
<evidence type="ECO:0000313" key="3">
    <source>
        <dbReference type="Proteomes" id="UP000247078"/>
    </source>
</evidence>
<proteinExistence type="predicted"/>
<evidence type="ECO:0000313" key="2">
    <source>
        <dbReference type="EMBL" id="PWW45106.1"/>
    </source>
</evidence>
<name>A0A855Y1A2_9BACL</name>
<dbReference type="RefSeq" id="WP_109997953.1">
    <property type="nucleotide sequence ID" value="NZ_QGTZ01000001.1"/>
</dbReference>
<sequence>MSDRPISNEESERYYDRYQRSRDIPLETEVPEGDIDTFDEVTGRRIETEETVDTLNPPFVATTQEPELESRTAEPALESVPDADLIQPNSPIDPAAPDPNALHGTDLLNGAGADAKPQNDIPPRR</sequence>
<dbReference type="AlphaFoldDB" id="A0A855Y1A2"/>